<name>A0A3R7KRI1_9TRYP</name>
<dbReference type="OrthoDB" id="253077at2759"/>
<comment type="caution">
    <text evidence="2">The sequence shown here is derived from an EMBL/GenBank/DDBJ whole genome shotgun (WGS) entry which is preliminary data.</text>
</comment>
<accession>A0A3R7KRI1</accession>
<organism evidence="2 3">
    <name type="scientific">Trypanosoma conorhini</name>
    <dbReference type="NCBI Taxonomy" id="83891"/>
    <lineage>
        <taxon>Eukaryota</taxon>
        <taxon>Discoba</taxon>
        <taxon>Euglenozoa</taxon>
        <taxon>Kinetoplastea</taxon>
        <taxon>Metakinetoplastina</taxon>
        <taxon>Trypanosomatida</taxon>
        <taxon>Trypanosomatidae</taxon>
        <taxon>Trypanosoma</taxon>
    </lineage>
</organism>
<dbReference type="AlphaFoldDB" id="A0A3R7KRI1"/>
<feature type="compositionally biased region" description="Gly residues" evidence="1">
    <location>
        <begin position="69"/>
        <end position="78"/>
    </location>
</feature>
<feature type="compositionally biased region" description="Low complexity" evidence="1">
    <location>
        <begin position="202"/>
        <end position="215"/>
    </location>
</feature>
<keyword evidence="3" id="KW-1185">Reference proteome</keyword>
<feature type="region of interest" description="Disordered" evidence="1">
    <location>
        <begin position="441"/>
        <end position="496"/>
    </location>
</feature>
<gene>
    <name evidence="2" type="ORF">Tco025E_06160</name>
</gene>
<feature type="region of interest" description="Disordered" evidence="1">
    <location>
        <begin position="13"/>
        <end position="242"/>
    </location>
</feature>
<feature type="compositionally biased region" description="Low complexity" evidence="1">
    <location>
        <begin position="79"/>
        <end position="98"/>
    </location>
</feature>
<evidence type="ECO:0000256" key="1">
    <source>
        <dbReference type="SAM" id="MobiDB-lite"/>
    </source>
</evidence>
<evidence type="ECO:0000313" key="3">
    <source>
        <dbReference type="Proteomes" id="UP000284403"/>
    </source>
</evidence>
<dbReference type="Proteomes" id="UP000284403">
    <property type="component" value="Unassembled WGS sequence"/>
</dbReference>
<protein>
    <submittedName>
        <fullName evidence="2">Uncharacterized protein</fullName>
    </submittedName>
</protein>
<feature type="compositionally biased region" description="Basic and acidic residues" evidence="1">
    <location>
        <begin position="107"/>
        <end position="117"/>
    </location>
</feature>
<feature type="compositionally biased region" description="Low complexity" evidence="1">
    <location>
        <begin position="400"/>
        <end position="415"/>
    </location>
</feature>
<feature type="region of interest" description="Disordered" evidence="1">
    <location>
        <begin position="400"/>
        <end position="421"/>
    </location>
</feature>
<dbReference type="RefSeq" id="XP_029226972.1">
    <property type="nucleotide sequence ID" value="XM_029373048.1"/>
</dbReference>
<feature type="region of interest" description="Disordered" evidence="1">
    <location>
        <begin position="315"/>
        <end position="349"/>
    </location>
</feature>
<proteinExistence type="predicted"/>
<feature type="compositionally biased region" description="Polar residues" evidence="1">
    <location>
        <begin position="122"/>
        <end position="155"/>
    </location>
</feature>
<feature type="compositionally biased region" description="Low complexity" evidence="1">
    <location>
        <begin position="161"/>
        <end position="170"/>
    </location>
</feature>
<dbReference type="EMBL" id="MKKU01000386">
    <property type="protein sequence ID" value="RNF13910.1"/>
    <property type="molecule type" value="Genomic_DNA"/>
</dbReference>
<sequence>MMQFAGANMAFPTLGRARPAPDAAAEKDDGSVHRRRRKLVVVRSSGKSEAALLRHGRGTAEDAGRHTRAGGGGGGSTGVAGAAAKVATAANVTARTTTSPTRLADASSERKPCDEAPCHASTPAQHVTSSRTSATATGEPASPTQSPLAASTPTIFPQPPAAAAVPGAQPYKRLHSGHSAVRRGNMERRTPESPSPARRTKPTPSLTATTTAPTGAAGGTPPPTCASRFSRHGHGHVGINGGPLSQQHAILYPHSVSQASTAQPASNLLSAVVPLERRRFRDGARGASGGSDASEEQDDAQCIARGTSGLNAPLLSCDNSISTNEATTPPSRRRRPRGGGAAATEVSPKSIAQLWRQRHASAGGRPPGDFAARFLEHSASCLLGAGGGEVPEFVELCSPSKGAGAPPESAPAPTAKARRPRHRTFVVTARGRESVTFARAVAPRSAETGTTSVSSRSPRALKRVKGTPAPGGGGGRSKPRPCGDRAAVSPQHVFPL</sequence>
<evidence type="ECO:0000313" key="2">
    <source>
        <dbReference type="EMBL" id="RNF13910.1"/>
    </source>
</evidence>
<reference evidence="2 3" key="1">
    <citation type="journal article" date="2018" name="BMC Genomics">
        <title>Genomic comparison of Trypanosoma conorhini and Trypanosoma rangeli to Trypanosoma cruzi strains of high and low virulence.</title>
        <authorList>
            <person name="Bradwell K.R."/>
            <person name="Koparde V.N."/>
            <person name="Matveyev A.V."/>
            <person name="Serrano M.G."/>
            <person name="Alves J.M."/>
            <person name="Parikh H."/>
            <person name="Huang B."/>
            <person name="Lee V."/>
            <person name="Espinosa-Alvarez O."/>
            <person name="Ortiz P.A."/>
            <person name="Costa-Martins A.G."/>
            <person name="Teixeira M.M."/>
            <person name="Buck G.A."/>
        </authorList>
    </citation>
    <scope>NUCLEOTIDE SEQUENCE [LARGE SCALE GENOMIC DNA]</scope>
    <source>
        <strain evidence="2 3">025E</strain>
    </source>
</reference>
<dbReference type="GeneID" id="40319771"/>
<feature type="compositionally biased region" description="Polar residues" evidence="1">
    <location>
        <begin position="447"/>
        <end position="457"/>
    </location>
</feature>